<evidence type="ECO:0000256" key="1">
    <source>
        <dbReference type="SAM" id="MobiDB-lite"/>
    </source>
</evidence>
<gene>
    <name evidence="2" type="ORF">SAMN06265373_104339</name>
</gene>
<evidence type="ECO:0000313" key="2">
    <source>
        <dbReference type="EMBL" id="SMP23324.1"/>
    </source>
</evidence>
<dbReference type="Proteomes" id="UP001157961">
    <property type="component" value="Unassembled WGS sequence"/>
</dbReference>
<accession>A0ABY1P092</accession>
<feature type="region of interest" description="Disordered" evidence="1">
    <location>
        <begin position="1"/>
        <end position="29"/>
    </location>
</feature>
<dbReference type="Pfam" id="PF02620">
    <property type="entry name" value="YceD"/>
    <property type="match status" value="1"/>
</dbReference>
<dbReference type="EMBL" id="FXTY01000004">
    <property type="protein sequence ID" value="SMP23324.1"/>
    <property type="molecule type" value="Genomic_DNA"/>
</dbReference>
<comment type="caution">
    <text evidence="2">The sequence shown here is derived from an EMBL/GenBank/DDBJ whole genome shotgun (WGS) entry which is preliminary data.</text>
</comment>
<evidence type="ECO:0000313" key="3">
    <source>
        <dbReference type="Proteomes" id="UP001157961"/>
    </source>
</evidence>
<sequence>MVQDDNRVPNANRPKSEVKNMSPSASSSTVFRVADLQQNRPTSFELRPSPKELTALAEALSLSTVRKVVFAGEIRAHGKSDWELVAKLGATVVQPCVVTLDPVTTRVEDKIERRFVAHLPDPDGDEEEEIEMPEDENAERLETHIDVHAILHEALALNIPQFPRAQGAELKDAVFTEAGKKAMTDEDARPFSGLAALRDQLGSKEDE</sequence>
<organism evidence="2 3">
    <name type="scientific">Shimia sagamensis</name>
    <dbReference type="NCBI Taxonomy" id="1566352"/>
    <lineage>
        <taxon>Bacteria</taxon>
        <taxon>Pseudomonadati</taxon>
        <taxon>Pseudomonadota</taxon>
        <taxon>Alphaproteobacteria</taxon>
        <taxon>Rhodobacterales</taxon>
        <taxon>Roseobacteraceae</taxon>
    </lineage>
</organism>
<protein>
    <submittedName>
        <fullName evidence="2">Uncharacterized metal-binding protein YceD, DUF177 family</fullName>
    </submittedName>
</protein>
<keyword evidence="3" id="KW-1185">Reference proteome</keyword>
<reference evidence="2 3" key="1">
    <citation type="submission" date="2017-05" db="EMBL/GenBank/DDBJ databases">
        <authorList>
            <person name="Varghese N."/>
            <person name="Submissions S."/>
        </authorList>
    </citation>
    <scope>NUCLEOTIDE SEQUENCE [LARGE SCALE GENOMIC DNA]</scope>
    <source>
        <strain evidence="2 3">DSM 29734</strain>
    </source>
</reference>
<feature type="compositionally biased region" description="Polar residues" evidence="1">
    <location>
        <begin position="19"/>
        <end position="29"/>
    </location>
</feature>
<dbReference type="InterPro" id="IPR003772">
    <property type="entry name" value="YceD"/>
</dbReference>
<name>A0ABY1P092_9RHOB</name>
<proteinExistence type="predicted"/>